<feature type="region of interest" description="Disordered" evidence="5">
    <location>
        <begin position="60"/>
        <end position="101"/>
    </location>
</feature>
<evidence type="ECO:0000256" key="6">
    <source>
        <dbReference type="SAM" id="Phobius"/>
    </source>
</evidence>
<feature type="compositionally biased region" description="Polar residues" evidence="5">
    <location>
        <begin position="1"/>
        <end position="12"/>
    </location>
</feature>
<protein>
    <submittedName>
        <fullName evidence="7">Zinc metallopeptidase</fullName>
    </submittedName>
</protein>
<dbReference type="InterPro" id="IPR007343">
    <property type="entry name" value="Uncharacterised_pept_Zn_put"/>
</dbReference>
<proteinExistence type="predicted"/>
<dbReference type="PANTHER" id="PTHR30168:SF0">
    <property type="entry name" value="INNER MEMBRANE PROTEIN"/>
    <property type="match status" value="1"/>
</dbReference>
<evidence type="ECO:0000256" key="3">
    <source>
        <dbReference type="ARBA" id="ARBA00022989"/>
    </source>
</evidence>
<dbReference type="EMBL" id="CP094348">
    <property type="protein sequence ID" value="UOB20864.1"/>
    <property type="molecule type" value="Genomic_DNA"/>
</dbReference>
<keyword evidence="3 6" id="KW-1133">Transmembrane helix</keyword>
<dbReference type="RefSeq" id="WP_224187741.1">
    <property type="nucleotide sequence ID" value="NZ_CP083592.1"/>
</dbReference>
<evidence type="ECO:0000313" key="8">
    <source>
        <dbReference type="Proteomes" id="UP000830343"/>
    </source>
</evidence>
<dbReference type="Pfam" id="PF04228">
    <property type="entry name" value="Zn_peptidase"/>
    <property type="match status" value="1"/>
</dbReference>
<feature type="region of interest" description="Disordered" evidence="5">
    <location>
        <begin position="1"/>
        <end position="24"/>
    </location>
</feature>
<keyword evidence="8" id="KW-1185">Reference proteome</keyword>
<accession>A0ABY3ZY28</accession>
<evidence type="ECO:0000256" key="2">
    <source>
        <dbReference type="ARBA" id="ARBA00022692"/>
    </source>
</evidence>
<dbReference type="PANTHER" id="PTHR30168">
    <property type="entry name" value="PUTATIVE MEMBRANE PROTEIN YPFJ"/>
    <property type="match status" value="1"/>
</dbReference>
<organism evidence="7 8">
    <name type="scientific">Macrococcus armenti</name>
    <dbReference type="NCBI Taxonomy" id="2875764"/>
    <lineage>
        <taxon>Bacteria</taxon>
        <taxon>Bacillati</taxon>
        <taxon>Bacillota</taxon>
        <taxon>Bacilli</taxon>
        <taxon>Bacillales</taxon>
        <taxon>Staphylococcaceae</taxon>
        <taxon>Macrococcus</taxon>
    </lineage>
</organism>
<comment type="subcellular location">
    <subcellularLocation>
        <location evidence="1">Membrane</location>
        <topology evidence="1">Single-pass membrane protein</topology>
    </subcellularLocation>
</comment>
<reference evidence="7" key="2">
    <citation type="submission" date="2022-04" db="EMBL/GenBank/DDBJ databases">
        <title>Antimicrobial genetic elements in methicillin-resistant Macrococcus armenti.</title>
        <authorList>
            <person name="Keller J.E."/>
            <person name="Schwendener S."/>
            <person name="Pantucek R."/>
            <person name="Perreten V."/>
        </authorList>
    </citation>
    <scope>NUCLEOTIDE SEQUENCE</scope>
    <source>
        <strain evidence="7">CCM 2609</strain>
    </source>
</reference>
<feature type="transmembrane region" description="Helical" evidence="6">
    <location>
        <begin position="29"/>
        <end position="51"/>
    </location>
</feature>
<sequence length="317" mass="34749">MKWQGRQGSSNVEDARGSSSGGFSGGSPMVIGGGGMGCLGIIVMIIFVLMGGNLNDLGSMMGGQESQQQTQNQQSDNGNNDVFDTGNVKTDAGNDGTATQKSLDERGQFASVVLKDTEDVWHEIFKKYDKTYTEPKLVLYSDGVRSGCGQASSQMGPFYCPVDKKVYIDLSFMDELDKKFNAPGDFAMAYVIAHEVGHHVQNELGILPKFHQLRNQLSEKEYNKYSVAVELQADYFAGVYAKHAQEMGYTDEGDLEEAIRAAHAVGDDTIQENALGRANPDTFTHGSSQERMEWFKRGYEAGDFSQGNTFKARGLEF</sequence>
<dbReference type="Proteomes" id="UP000830343">
    <property type="component" value="Chromosome"/>
</dbReference>
<keyword evidence="2 6" id="KW-0812">Transmembrane</keyword>
<keyword evidence="4 6" id="KW-0472">Membrane</keyword>
<evidence type="ECO:0000256" key="4">
    <source>
        <dbReference type="ARBA" id="ARBA00023136"/>
    </source>
</evidence>
<feature type="compositionally biased region" description="Low complexity" evidence="5">
    <location>
        <begin position="60"/>
        <end position="81"/>
    </location>
</feature>
<gene>
    <name evidence="7" type="ORF">MRZ06_01895</name>
</gene>
<reference evidence="7" key="1">
    <citation type="submission" date="2022-03" db="EMBL/GenBank/DDBJ databases">
        <authorList>
            <person name="Vrbovska V."/>
            <person name="Kovarovic V."/>
            <person name="Botka T."/>
            <person name="Pantucek R."/>
        </authorList>
    </citation>
    <scope>NUCLEOTIDE SEQUENCE</scope>
    <source>
        <strain evidence="7">CCM 2609</strain>
    </source>
</reference>
<evidence type="ECO:0000256" key="1">
    <source>
        <dbReference type="ARBA" id="ARBA00004167"/>
    </source>
</evidence>
<evidence type="ECO:0000256" key="5">
    <source>
        <dbReference type="SAM" id="MobiDB-lite"/>
    </source>
</evidence>
<evidence type="ECO:0000313" key="7">
    <source>
        <dbReference type="EMBL" id="UOB20864.1"/>
    </source>
</evidence>
<name>A0ABY3ZY28_9STAP</name>